<dbReference type="EMBL" id="CAMXCT020005434">
    <property type="protein sequence ID" value="CAL1165715.1"/>
    <property type="molecule type" value="Genomic_DNA"/>
</dbReference>
<evidence type="ECO:0000313" key="1">
    <source>
        <dbReference type="EMBL" id="CAI4012340.1"/>
    </source>
</evidence>
<reference evidence="1" key="1">
    <citation type="submission" date="2022-10" db="EMBL/GenBank/DDBJ databases">
        <authorList>
            <person name="Chen Y."/>
            <person name="Dougan E. K."/>
            <person name="Chan C."/>
            <person name="Rhodes N."/>
            <person name="Thang M."/>
        </authorList>
    </citation>
    <scope>NUCLEOTIDE SEQUENCE</scope>
</reference>
<organism evidence="1">
    <name type="scientific">Cladocopium goreaui</name>
    <dbReference type="NCBI Taxonomy" id="2562237"/>
    <lineage>
        <taxon>Eukaryota</taxon>
        <taxon>Sar</taxon>
        <taxon>Alveolata</taxon>
        <taxon>Dinophyceae</taxon>
        <taxon>Suessiales</taxon>
        <taxon>Symbiodiniaceae</taxon>
        <taxon>Cladocopium</taxon>
    </lineage>
</organism>
<comment type="caution">
    <text evidence="1">The sequence shown here is derived from an EMBL/GenBank/DDBJ whole genome shotgun (WGS) entry which is preliminary data.</text>
</comment>
<dbReference type="AlphaFoldDB" id="A0A9P1GG73"/>
<protein>
    <submittedName>
        <fullName evidence="1">Uncharacterized protein</fullName>
    </submittedName>
</protein>
<keyword evidence="3" id="KW-1185">Reference proteome</keyword>
<evidence type="ECO:0000313" key="2">
    <source>
        <dbReference type="EMBL" id="CAL4799652.1"/>
    </source>
</evidence>
<name>A0A9P1GG73_9DINO</name>
<proteinExistence type="predicted"/>
<reference evidence="2 3" key="2">
    <citation type="submission" date="2024-05" db="EMBL/GenBank/DDBJ databases">
        <authorList>
            <person name="Chen Y."/>
            <person name="Shah S."/>
            <person name="Dougan E. K."/>
            <person name="Thang M."/>
            <person name="Chan C."/>
        </authorList>
    </citation>
    <scope>NUCLEOTIDE SEQUENCE [LARGE SCALE GENOMIC DNA]</scope>
</reference>
<dbReference type="EMBL" id="CAMXCT010005434">
    <property type="protein sequence ID" value="CAI4012340.1"/>
    <property type="molecule type" value="Genomic_DNA"/>
</dbReference>
<sequence length="129" mass="14062">MACVVSGKAAVARYAKLQVGKPLALKDQSQESLWLLAKDKKLRALLLKQLQEHCCSSDGQIARDHMAEQPASVSLVSSCGFEVESEAFDVWPADLYDEKRHGPPGPLRWIGGKECVVKTAVGQLVPYLA</sequence>
<dbReference type="EMBL" id="CAMXCT030005434">
    <property type="protein sequence ID" value="CAL4799652.1"/>
    <property type="molecule type" value="Genomic_DNA"/>
</dbReference>
<dbReference type="Proteomes" id="UP001152797">
    <property type="component" value="Unassembled WGS sequence"/>
</dbReference>
<gene>
    <name evidence="1" type="ORF">C1SCF055_LOCUS37411</name>
</gene>
<accession>A0A9P1GG73</accession>
<evidence type="ECO:0000313" key="3">
    <source>
        <dbReference type="Proteomes" id="UP001152797"/>
    </source>
</evidence>